<keyword evidence="5" id="KW-0119">Carbohydrate metabolism</keyword>
<organism evidence="6 7">
    <name type="scientific">Pseudomonas typographi</name>
    <dbReference type="NCBI Taxonomy" id="2715964"/>
    <lineage>
        <taxon>Bacteria</taxon>
        <taxon>Pseudomonadati</taxon>
        <taxon>Pseudomonadota</taxon>
        <taxon>Gammaproteobacteria</taxon>
        <taxon>Pseudomonadales</taxon>
        <taxon>Pseudomonadaceae</taxon>
        <taxon>Pseudomonas</taxon>
    </lineage>
</organism>
<reference evidence="6 7" key="1">
    <citation type="journal article" date="2020" name="Insects">
        <title>Bacteria Belonging to Pseudomonas typographi sp. nov. from the Bark Beetle Ips typographus Have Genomic Potential to Aid in the Host Ecology.</title>
        <authorList>
            <person name="Peral-Aranega E."/>
            <person name="Saati-Santamaria Z."/>
            <person name="Kolarik M."/>
            <person name="Rivas R."/>
            <person name="Garcia-Fraile P."/>
        </authorList>
    </citation>
    <scope>NUCLEOTIDE SEQUENCE [LARGE SCALE GENOMIC DNA]</scope>
    <source>
        <strain evidence="6 7">CA3A</strain>
    </source>
</reference>
<dbReference type="RefSeq" id="WP_190421065.1">
    <property type="nucleotide sequence ID" value="NZ_JAAOCA010000014.1"/>
</dbReference>
<dbReference type="Gene3D" id="3.20.20.70">
    <property type="entry name" value="Aldolase class I"/>
    <property type="match status" value="1"/>
</dbReference>
<evidence type="ECO:0000256" key="5">
    <source>
        <dbReference type="ARBA" id="ARBA00023277"/>
    </source>
</evidence>
<sequence>MHQQSSLEQALASNGLIAILRGLEPVHAQAIGDVLYQEGFRVIEVPLNSPQPFDSIRILRQSLPADCIVGAGTVMTAAQVEQVKAAGGELIVMPHCDPRVLDAAKAAGLYLAPGVGTATEAFSALEHGADMLKLFPAEAMPPAVVKALLAVLPKGTALVPVGGITAENLAAYAAAGAKGFGLGSGLFTPGLGAEGVRERARGYVHAWRALGQ</sequence>
<dbReference type="PANTHER" id="PTHR30246:SF1">
    <property type="entry name" value="2-DEHYDRO-3-DEOXY-6-PHOSPHOGALACTONATE ALDOLASE-RELATED"/>
    <property type="match status" value="1"/>
</dbReference>
<dbReference type="NCBIfam" id="NF006600">
    <property type="entry name" value="PRK09140.1"/>
    <property type="match status" value="1"/>
</dbReference>
<dbReference type="SUPFAM" id="SSF51569">
    <property type="entry name" value="Aldolase"/>
    <property type="match status" value="1"/>
</dbReference>
<comment type="caution">
    <text evidence="6">The sequence shown here is derived from an EMBL/GenBank/DDBJ whole genome shotgun (WGS) entry which is preliminary data.</text>
</comment>
<dbReference type="Pfam" id="PF01081">
    <property type="entry name" value="Aldolase"/>
    <property type="match status" value="1"/>
</dbReference>
<keyword evidence="7" id="KW-1185">Reference proteome</keyword>
<gene>
    <name evidence="6" type="ORF">HAQ05_12665</name>
</gene>
<dbReference type="CDD" id="cd00452">
    <property type="entry name" value="KDPG_aldolase"/>
    <property type="match status" value="1"/>
</dbReference>
<protein>
    <submittedName>
        <fullName evidence="6">2-dehydro-3-deoxy-6-phosphogalactonate aldolase</fullName>
    </submittedName>
</protein>
<comment type="subunit">
    <text evidence="3">Homotrimer.</text>
</comment>
<dbReference type="EMBL" id="JAAOCA010000014">
    <property type="protein sequence ID" value="MBD1599552.1"/>
    <property type="molecule type" value="Genomic_DNA"/>
</dbReference>
<comment type="similarity">
    <text evidence="2">Belongs to the KHG/KDPG aldolase family.</text>
</comment>
<evidence type="ECO:0000313" key="6">
    <source>
        <dbReference type="EMBL" id="MBD1599552.1"/>
    </source>
</evidence>
<dbReference type="InterPro" id="IPR000887">
    <property type="entry name" value="Aldlse_KDPG_KHG"/>
</dbReference>
<dbReference type="Proteomes" id="UP000805841">
    <property type="component" value="Unassembled WGS sequence"/>
</dbReference>
<name>A0ABR7Z2A8_9PSED</name>
<proteinExistence type="inferred from homology"/>
<evidence type="ECO:0000313" key="7">
    <source>
        <dbReference type="Proteomes" id="UP000805841"/>
    </source>
</evidence>
<evidence type="ECO:0000256" key="2">
    <source>
        <dbReference type="ARBA" id="ARBA00006906"/>
    </source>
</evidence>
<comment type="pathway">
    <text evidence="1">Carbohydrate acid metabolism.</text>
</comment>
<dbReference type="InterPro" id="IPR013785">
    <property type="entry name" value="Aldolase_TIM"/>
</dbReference>
<accession>A0ABR7Z2A8</accession>
<evidence type="ECO:0000256" key="3">
    <source>
        <dbReference type="ARBA" id="ARBA00011233"/>
    </source>
</evidence>
<dbReference type="PANTHER" id="PTHR30246">
    <property type="entry name" value="2-KETO-3-DEOXY-6-PHOSPHOGLUCONATE ALDOLASE"/>
    <property type="match status" value="1"/>
</dbReference>
<evidence type="ECO:0000256" key="1">
    <source>
        <dbReference type="ARBA" id="ARBA00004761"/>
    </source>
</evidence>
<evidence type="ECO:0000256" key="4">
    <source>
        <dbReference type="ARBA" id="ARBA00023239"/>
    </source>
</evidence>
<keyword evidence="4" id="KW-0456">Lyase</keyword>